<dbReference type="Gene3D" id="1.20.5.500">
    <property type="entry name" value="Single helix bin"/>
    <property type="match status" value="1"/>
</dbReference>
<organism evidence="6 7">
    <name type="scientific">Coilia grayii</name>
    <name type="common">Gray's grenadier anchovy</name>
    <dbReference type="NCBI Taxonomy" id="363190"/>
    <lineage>
        <taxon>Eukaryota</taxon>
        <taxon>Metazoa</taxon>
        <taxon>Chordata</taxon>
        <taxon>Craniata</taxon>
        <taxon>Vertebrata</taxon>
        <taxon>Euteleostomi</taxon>
        <taxon>Actinopterygii</taxon>
        <taxon>Neopterygii</taxon>
        <taxon>Teleostei</taxon>
        <taxon>Clupei</taxon>
        <taxon>Clupeiformes</taxon>
        <taxon>Clupeoidei</taxon>
        <taxon>Engraulidae</taxon>
        <taxon>Coilinae</taxon>
        <taxon>Coilia</taxon>
    </lineage>
</organism>
<feature type="region of interest" description="Disordered" evidence="4">
    <location>
        <begin position="399"/>
        <end position="429"/>
    </location>
</feature>
<dbReference type="Proteomes" id="UP001591681">
    <property type="component" value="Unassembled WGS sequence"/>
</dbReference>
<dbReference type="PANTHER" id="PTHR23239:SF32">
    <property type="entry name" value="PHAKININ"/>
    <property type="match status" value="1"/>
</dbReference>
<name>A0ABD1KDM6_9TELE</name>
<evidence type="ECO:0000259" key="5">
    <source>
        <dbReference type="PROSITE" id="PS51842"/>
    </source>
</evidence>
<sequence>MPLVRRRSSLLGQSASERLGAGVGRATAGTTGAPRGVFVTSAPGDIASSLGARVSRRALGISSVFLQGLRSTSAPVVPQPGDRGHQPSFDTLNVCLLEYRDKVRALEQLNQQLEEQIRHCLDRKASSAEAWAALREDWEDVSTQVTEAILDNARLMLQAENVQANAEDFKDRYENEQPFRKAVEEEISSLYKVTDDANLTRMDLELQIESMKAELNDLAKNHEEDVKMLYNQMAGREVDEPDAPIETSLEQILGYIRSHWEKIIEKNRAETDAYLDCKQATTLGSELSHEEEELERLKAECNDAACKIQSLQAETESMRALKRGLENSMTDAKHWHDIELQNLASVIVKLESELTEVKADIERQRHDYETLLSNKMKLEQEIRTYHGILDGEECRYNPGRCSGSSAEPEGGLAPPAPSHDPPTNPKPEGNYPQFTCWHMSILNQCLLQYSP</sequence>
<evidence type="ECO:0000256" key="1">
    <source>
        <dbReference type="ARBA" id="ARBA00022754"/>
    </source>
</evidence>
<dbReference type="EMBL" id="JBHFQA010000006">
    <property type="protein sequence ID" value="KAL2097242.1"/>
    <property type="molecule type" value="Genomic_DNA"/>
</dbReference>
<comment type="caution">
    <text evidence="6">The sequence shown here is derived from an EMBL/GenBank/DDBJ whole genome shotgun (WGS) entry which is preliminary data.</text>
</comment>
<dbReference type="PANTHER" id="PTHR23239">
    <property type="entry name" value="INTERMEDIATE FILAMENT"/>
    <property type="match status" value="1"/>
</dbReference>
<dbReference type="SMART" id="SM01391">
    <property type="entry name" value="Filament"/>
    <property type="match status" value="1"/>
</dbReference>
<accession>A0ABD1KDM6</accession>
<feature type="coiled-coil region" evidence="3">
    <location>
        <begin position="96"/>
        <end position="123"/>
    </location>
</feature>
<gene>
    <name evidence="6" type="ORF">ACEWY4_006449</name>
</gene>
<keyword evidence="7" id="KW-1185">Reference proteome</keyword>
<feature type="coiled-coil region" evidence="3">
    <location>
        <begin position="280"/>
        <end position="381"/>
    </location>
</feature>
<feature type="coiled-coil region" evidence="3">
    <location>
        <begin position="152"/>
        <end position="232"/>
    </location>
</feature>
<evidence type="ECO:0000256" key="3">
    <source>
        <dbReference type="SAM" id="Coils"/>
    </source>
</evidence>
<dbReference type="AlphaFoldDB" id="A0ABD1KDM6"/>
<dbReference type="PRINTS" id="PR01248">
    <property type="entry name" value="TYPE1KERATIN"/>
</dbReference>
<keyword evidence="2 3" id="KW-0175">Coiled coil</keyword>
<dbReference type="Gene3D" id="1.20.5.1160">
    <property type="entry name" value="Vasodilator-stimulated phosphoprotein"/>
    <property type="match status" value="1"/>
</dbReference>
<feature type="domain" description="IF rod" evidence="5">
    <location>
        <begin position="101"/>
        <end position="396"/>
    </location>
</feature>
<evidence type="ECO:0000256" key="2">
    <source>
        <dbReference type="ARBA" id="ARBA00023054"/>
    </source>
</evidence>
<proteinExistence type="predicted"/>
<evidence type="ECO:0000313" key="6">
    <source>
        <dbReference type="EMBL" id="KAL2097242.1"/>
    </source>
</evidence>
<evidence type="ECO:0000256" key="4">
    <source>
        <dbReference type="SAM" id="MobiDB-lite"/>
    </source>
</evidence>
<protein>
    <recommendedName>
        <fullName evidence="5">IF rod domain-containing protein</fullName>
    </recommendedName>
</protein>
<dbReference type="SUPFAM" id="SSF64593">
    <property type="entry name" value="Intermediate filament protein, coiled coil region"/>
    <property type="match status" value="1"/>
</dbReference>
<keyword evidence="1" id="KW-0403">Intermediate filament</keyword>
<feature type="compositionally biased region" description="Pro residues" evidence="4">
    <location>
        <begin position="414"/>
        <end position="425"/>
    </location>
</feature>
<dbReference type="PROSITE" id="PS51842">
    <property type="entry name" value="IF_ROD_2"/>
    <property type="match status" value="1"/>
</dbReference>
<dbReference type="GO" id="GO:0005882">
    <property type="term" value="C:intermediate filament"/>
    <property type="evidence" value="ECO:0007669"/>
    <property type="project" value="UniProtKB-KW"/>
</dbReference>
<dbReference type="InterPro" id="IPR039008">
    <property type="entry name" value="IF_rod_dom"/>
</dbReference>
<dbReference type="Gene3D" id="1.20.5.170">
    <property type="match status" value="1"/>
</dbReference>
<dbReference type="InterPro" id="IPR002957">
    <property type="entry name" value="Keratin_I"/>
</dbReference>
<dbReference type="Pfam" id="PF00038">
    <property type="entry name" value="Filament"/>
    <property type="match status" value="1"/>
</dbReference>
<evidence type="ECO:0000313" key="7">
    <source>
        <dbReference type="Proteomes" id="UP001591681"/>
    </source>
</evidence>
<reference evidence="6 7" key="1">
    <citation type="submission" date="2024-09" db="EMBL/GenBank/DDBJ databases">
        <title>A chromosome-level genome assembly of Gray's grenadier anchovy, Coilia grayii.</title>
        <authorList>
            <person name="Fu Z."/>
        </authorList>
    </citation>
    <scope>NUCLEOTIDE SEQUENCE [LARGE SCALE GENOMIC DNA]</scope>
    <source>
        <strain evidence="6">G4</strain>
        <tissue evidence="6">Muscle</tissue>
    </source>
</reference>